<feature type="compositionally biased region" description="Basic and acidic residues" evidence="1">
    <location>
        <begin position="606"/>
        <end position="625"/>
    </location>
</feature>
<evidence type="ECO:0000256" key="1">
    <source>
        <dbReference type="SAM" id="MobiDB-lite"/>
    </source>
</evidence>
<dbReference type="Pfam" id="PF10313">
    <property type="entry name" value="DUF2415"/>
    <property type="match status" value="1"/>
</dbReference>
<dbReference type="Proteomes" id="UP000799439">
    <property type="component" value="Unassembled WGS sequence"/>
</dbReference>
<dbReference type="InterPro" id="IPR019417">
    <property type="entry name" value="DUF2415"/>
</dbReference>
<dbReference type="PANTHER" id="PTHR43991">
    <property type="entry name" value="WD REPEAT PROTEIN (AFU_ORTHOLOGUE AFUA_8G05640)-RELATED"/>
    <property type="match status" value="1"/>
</dbReference>
<reference evidence="3" key="1">
    <citation type="journal article" date="2020" name="Stud. Mycol.">
        <title>101 Dothideomycetes genomes: a test case for predicting lifestyles and emergence of pathogens.</title>
        <authorList>
            <person name="Haridas S."/>
            <person name="Albert R."/>
            <person name="Binder M."/>
            <person name="Bloem J."/>
            <person name="Labutti K."/>
            <person name="Salamov A."/>
            <person name="Andreopoulos B."/>
            <person name="Baker S."/>
            <person name="Barry K."/>
            <person name="Bills G."/>
            <person name="Bluhm B."/>
            <person name="Cannon C."/>
            <person name="Castanera R."/>
            <person name="Culley D."/>
            <person name="Daum C."/>
            <person name="Ezra D."/>
            <person name="Gonzalez J."/>
            <person name="Henrissat B."/>
            <person name="Kuo A."/>
            <person name="Liang C."/>
            <person name="Lipzen A."/>
            <person name="Lutzoni F."/>
            <person name="Magnuson J."/>
            <person name="Mondo S."/>
            <person name="Nolan M."/>
            <person name="Ohm R."/>
            <person name="Pangilinan J."/>
            <person name="Park H.-J."/>
            <person name="Ramirez L."/>
            <person name="Alfaro M."/>
            <person name="Sun H."/>
            <person name="Tritt A."/>
            <person name="Yoshinaga Y."/>
            <person name="Zwiers L.-H."/>
            <person name="Turgeon B."/>
            <person name="Goodwin S."/>
            <person name="Spatafora J."/>
            <person name="Crous P."/>
            <person name="Grigoriev I."/>
        </authorList>
    </citation>
    <scope>NUCLEOTIDE SEQUENCE</scope>
    <source>
        <strain evidence="3">CBS 260.36</strain>
    </source>
</reference>
<dbReference type="AlphaFoldDB" id="A0A9P4IUE5"/>
<protein>
    <recommendedName>
        <fullName evidence="2">DUF2415 domain-containing protein</fullName>
    </recommendedName>
</protein>
<accession>A0A9P4IUE5</accession>
<dbReference type="SUPFAM" id="SSF50978">
    <property type="entry name" value="WD40 repeat-like"/>
    <property type="match status" value="1"/>
</dbReference>
<gene>
    <name evidence="3" type="ORF">K461DRAFT_297193</name>
</gene>
<organism evidence="3 4">
    <name type="scientific">Myriangium duriaei CBS 260.36</name>
    <dbReference type="NCBI Taxonomy" id="1168546"/>
    <lineage>
        <taxon>Eukaryota</taxon>
        <taxon>Fungi</taxon>
        <taxon>Dikarya</taxon>
        <taxon>Ascomycota</taxon>
        <taxon>Pezizomycotina</taxon>
        <taxon>Dothideomycetes</taxon>
        <taxon>Dothideomycetidae</taxon>
        <taxon>Myriangiales</taxon>
        <taxon>Myriangiaceae</taxon>
        <taxon>Myriangium</taxon>
    </lineage>
</organism>
<comment type="caution">
    <text evidence="3">The sequence shown here is derived from an EMBL/GenBank/DDBJ whole genome shotgun (WGS) entry which is preliminary data.</text>
</comment>
<feature type="compositionally biased region" description="Polar residues" evidence="1">
    <location>
        <begin position="536"/>
        <end position="549"/>
    </location>
</feature>
<sequence length="749" mass="83704">MAIDSILYPPSDDLALPEKTFYPTKIPVTHWQLRHYISHPHPDVLYYASGQDIFYLNTATRKRKQIATLPFEARCTASGFGYVCVGGEYDGHFAIIKLEESRHVDVDVAIPLDHWNTTRAIPRPADIQVKRIGEHIVNSISIHKIHDEEAHLYDVVAVLTNNDSTVRVYSLTHGYETSNLVLPDPMNHATISPDGKFLAAVGDVNTVYFFSREMSKDPPQIPKPHNRLDTSSADWIKAGQYSLYIPGPGTQKGYFTTAWSPRGHLLAVGSEAGYITVFDMETFRHATTDPEATRLVTIPSSRPDLAAHVYPGAIRSMCFSPDPWDLLIWAEDQGRICIGDLRTGLQSKQIVELDPKDKALNRCELDDLESDEDLRDTQRLLELEDEYAQRRLQGDDDDDNLEEVISQERRRRLRSLLTLENDPNGLTADEQRILESLRTTRQREEARSSGATPTSINYTNATLFDHTRGERSASNEGSTQESQRGSTTTGTGTDIQPRQRQLLRDLSRSASRYITSTDSDRATNEYMLPPIRTTRSRLQGQAESESQPSVVRARNSDSSSATIPPYALRAASSQQATSRRDSDDGPWRIISDAMNLARGPLFDNATSERDRAAAERERERDPITSDHVRALNAQRERLRTLQRNLEAQRWGFSSSENVGTGANATQPLITRYPGRGSSGIEVGLDLLRRRDGRRPGGLTGSAGTEIGVRTAGLAISRDGRTVWAATEEGVFEIGLNLKSRLRMPAVDLR</sequence>
<dbReference type="OrthoDB" id="418169at2759"/>
<dbReference type="PANTHER" id="PTHR43991:SF9">
    <property type="entry name" value="DUF2415 DOMAIN-CONTAINING PROTEIN"/>
    <property type="match status" value="1"/>
</dbReference>
<proteinExistence type="predicted"/>
<dbReference type="Gene3D" id="2.130.10.10">
    <property type="entry name" value="YVTN repeat-like/Quinoprotein amine dehydrogenase"/>
    <property type="match status" value="1"/>
</dbReference>
<dbReference type="EMBL" id="ML996092">
    <property type="protein sequence ID" value="KAF2148685.1"/>
    <property type="molecule type" value="Genomic_DNA"/>
</dbReference>
<feature type="compositionally biased region" description="Low complexity" evidence="1">
    <location>
        <begin position="477"/>
        <end position="500"/>
    </location>
</feature>
<feature type="region of interest" description="Disordered" evidence="1">
    <location>
        <begin position="439"/>
        <end position="587"/>
    </location>
</feature>
<feature type="region of interest" description="Disordered" evidence="1">
    <location>
        <begin position="600"/>
        <end position="625"/>
    </location>
</feature>
<dbReference type="InterPro" id="IPR036322">
    <property type="entry name" value="WD40_repeat_dom_sf"/>
</dbReference>
<feature type="compositionally biased region" description="Polar residues" evidence="1">
    <location>
        <begin position="449"/>
        <end position="462"/>
    </location>
</feature>
<evidence type="ECO:0000313" key="4">
    <source>
        <dbReference type="Proteomes" id="UP000799439"/>
    </source>
</evidence>
<feature type="domain" description="DUF2415" evidence="2">
    <location>
        <begin position="312"/>
        <end position="351"/>
    </location>
</feature>
<dbReference type="InterPro" id="IPR015943">
    <property type="entry name" value="WD40/YVTN_repeat-like_dom_sf"/>
</dbReference>
<name>A0A9P4IUE5_9PEZI</name>
<evidence type="ECO:0000313" key="3">
    <source>
        <dbReference type="EMBL" id="KAF2148685.1"/>
    </source>
</evidence>
<keyword evidence="4" id="KW-1185">Reference proteome</keyword>
<evidence type="ECO:0000259" key="2">
    <source>
        <dbReference type="Pfam" id="PF10313"/>
    </source>
</evidence>